<gene>
    <name evidence="14" type="ORF">WS90_13640</name>
</gene>
<dbReference type="InterPro" id="IPR020617">
    <property type="entry name" value="Thiolase_C"/>
</dbReference>
<feature type="domain" description="Thiolase N-terminal" evidence="12">
    <location>
        <begin position="5"/>
        <end position="261"/>
    </location>
</feature>
<keyword evidence="7" id="KW-0443">Lipid metabolism</keyword>
<dbReference type="PANTHER" id="PTHR43853:SF8">
    <property type="entry name" value="3-KETOACYL-COA THIOLASE, PEROXISOMAL"/>
    <property type="match status" value="1"/>
</dbReference>
<dbReference type="GO" id="GO:0006635">
    <property type="term" value="P:fatty acid beta-oxidation"/>
    <property type="evidence" value="ECO:0007669"/>
    <property type="project" value="TreeGrafter"/>
</dbReference>
<evidence type="ECO:0000259" key="13">
    <source>
        <dbReference type="Pfam" id="PF02803"/>
    </source>
</evidence>
<dbReference type="InterPro" id="IPR020613">
    <property type="entry name" value="Thiolase_CS"/>
</dbReference>
<dbReference type="Gene3D" id="3.40.47.10">
    <property type="match status" value="1"/>
</dbReference>
<dbReference type="AlphaFoldDB" id="A0A103ZNB4"/>
<keyword evidence="8" id="KW-0576">Peroxisome</keyword>
<protein>
    <submittedName>
        <fullName evidence="14">Acetyl-CoA acetyltransferase</fullName>
    </submittedName>
</protein>
<evidence type="ECO:0000256" key="3">
    <source>
        <dbReference type="ARBA" id="ARBA00010982"/>
    </source>
</evidence>
<feature type="active site" description="Acyl-thioester intermediate" evidence="10">
    <location>
        <position position="90"/>
    </location>
</feature>
<dbReference type="GO" id="GO:0005737">
    <property type="term" value="C:cytoplasm"/>
    <property type="evidence" value="ECO:0007669"/>
    <property type="project" value="UniProtKB-ARBA"/>
</dbReference>
<dbReference type="SUPFAM" id="SSF53901">
    <property type="entry name" value="Thiolase-like"/>
    <property type="match status" value="2"/>
</dbReference>
<dbReference type="InterPro" id="IPR016039">
    <property type="entry name" value="Thiolase-like"/>
</dbReference>
<keyword evidence="6" id="KW-0809">Transit peptide</keyword>
<evidence type="ECO:0000256" key="9">
    <source>
        <dbReference type="ARBA" id="ARBA00023315"/>
    </source>
</evidence>
<dbReference type="Proteomes" id="UP000069001">
    <property type="component" value="Unassembled WGS sequence"/>
</dbReference>
<dbReference type="PROSITE" id="PS00737">
    <property type="entry name" value="THIOLASE_2"/>
    <property type="match status" value="1"/>
</dbReference>
<sequence length="392" mass="41118">MTEAVIVSTARTPLAKSWRGAFNMTHGATLGGHVVAAALERAKLDPARVEDVIMGCANPEGATGANIARQIALRAGLPVSVPGMTVNRFCSSGLQTIALAAQRIIAGEGEAYVAGGVESISCVQNEMNHHMIQEGWLAQHKPEIYWNMLQTAENVAKRYGISKERQDEYGVQSQLRAAAAQEAGRFRDEIVPITVLAGIADKATGRLFTKEVTVSADEGIRPDTTLEGVSKIRSAVPGGVITAGNASQFSDGASACVVMSADAAQRDGLQPLGVFRGFAVAGCEPDEMGIGPVFAVPKLLKQAGLKVDDIGLWELNEAFAVQVLYCRDTLGIPEDRLNVNGGAIAVGHPYGVSGARLTGHALIEGKRRGVKYVVVTMCIGGGQGAAGLFEIL</sequence>
<evidence type="ECO:0000256" key="4">
    <source>
        <dbReference type="ARBA" id="ARBA00022679"/>
    </source>
</evidence>
<dbReference type="NCBIfam" id="NF005494">
    <property type="entry name" value="PRK07108.1"/>
    <property type="match status" value="1"/>
</dbReference>
<dbReference type="InterPro" id="IPR020616">
    <property type="entry name" value="Thiolase_N"/>
</dbReference>
<accession>A0A103ZNB4</accession>
<proteinExistence type="inferred from homology"/>
<evidence type="ECO:0000256" key="11">
    <source>
        <dbReference type="RuleBase" id="RU003557"/>
    </source>
</evidence>
<keyword evidence="4 11" id="KW-0808">Transferase</keyword>
<comment type="pathway">
    <text evidence="2">Lipid metabolism.</text>
</comment>
<dbReference type="InterPro" id="IPR020615">
    <property type="entry name" value="Thiolase_acyl_enz_int_AS"/>
</dbReference>
<dbReference type="CDD" id="cd00751">
    <property type="entry name" value="thiolase"/>
    <property type="match status" value="1"/>
</dbReference>
<organism evidence="14 15">
    <name type="scientific">Burkholderia cepacia</name>
    <name type="common">Pseudomonas cepacia</name>
    <dbReference type="NCBI Taxonomy" id="292"/>
    <lineage>
        <taxon>Bacteria</taxon>
        <taxon>Pseudomonadati</taxon>
        <taxon>Pseudomonadota</taxon>
        <taxon>Betaproteobacteria</taxon>
        <taxon>Burkholderiales</taxon>
        <taxon>Burkholderiaceae</taxon>
        <taxon>Burkholderia</taxon>
        <taxon>Burkholderia cepacia complex</taxon>
    </lineage>
</organism>
<keyword evidence="5" id="KW-0276">Fatty acid metabolism</keyword>
<dbReference type="PIRSF" id="PIRSF000429">
    <property type="entry name" value="Ac-CoA_Ac_transf"/>
    <property type="match status" value="1"/>
</dbReference>
<evidence type="ECO:0000256" key="10">
    <source>
        <dbReference type="PIRSR" id="PIRSR000429-1"/>
    </source>
</evidence>
<feature type="domain" description="Thiolase C-terminal" evidence="13">
    <location>
        <begin position="270"/>
        <end position="390"/>
    </location>
</feature>
<evidence type="ECO:0000313" key="15">
    <source>
        <dbReference type="Proteomes" id="UP000069001"/>
    </source>
</evidence>
<evidence type="ECO:0000256" key="7">
    <source>
        <dbReference type="ARBA" id="ARBA00023098"/>
    </source>
</evidence>
<dbReference type="RefSeq" id="WP_059532622.1">
    <property type="nucleotide sequence ID" value="NZ_LOXZ01000053.1"/>
</dbReference>
<feature type="active site" description="Proton acceptor" evidence="10">
    <location>
        <position position="378"/>
    </location>
</feature>
<evidence type="ECO:0000256" key="1">
    <source>
        <dbReference type="ARBA" id="ARBA00004275"/>
    </source>
</evidence>
<dbReference type="GO" id="GO:0003988">
    <property type="term" value="F:acetyl-CoA C-acyltransferase activity"/>
    <property type="evidence" value="ECO:0007669"/>
    <property type="project" value="UniProtKB-ARBA"/>
</dbReference>
<dbReference type="PROSITE" id="PS00098">
    <property type="entry name" value="THIOLASE_1"/>
    <property type="match status" value="1"/>
</dbReference>
<dbReference type="PANTHER" id="PTHR43853">
    <property type="entry name" value="3-KETOACYL-COA THIOLASE, PEROXISOMAL"/>
    <property type="match status" value="1"/>
</dbReference>
<evidence type="ECO:0000256" key="8">
    <source>
        <dbReference type="ARBA" id="ARBA00023140"/>
    </source>
</evidence>
<dbReference type="Pfam" id="PF02803">
    <property type="entry name" value="Thiolase_C"/>
    <property type="match status" value="1"/>
</dbReference>
<comment type="similarity">
    <text evidence="3 11">Belongs to the thiolase-like superfamily. Thiolase family.</text>
</comment>
<evidence type="ECO:0000313" key="14">
    <source>
        <dbReference type="EMBL" id="KVK83106.1"/>
    </source>
</evidence>
<dbReference type="FunFam" id="3.40.47.10:FF:000010">
    <property type="entry name" value="Acetyl-CoA acetyltransferase (Thiolase)"/>
    <property type="match status" value="1"/>
</dbReference>
<comment type="caution">
    <text evidence="14">The sequence shown here is derived from an EMBL/GenBank/DDBJ whole genome shotgun (WGS) entry which is preliminary data.</text>
</comment>
<dbReference type="EMBL" id="LOYH01000048">
    <property type="protein sequence ID" value="KVK83106.1"/>
    <property type="molecule type" value="Genomic_DNA"/>
</dbReference>
<evidence type="ECO:0000256" key="5">
    <source>
        <dbReference type="ARBA" id="ARBA00022832"/>
    </source>
</evidence>
<dbReference type="Pfam" id="PF00108">
    <property type="entry name" value="Thiolase_N"/>
    <property type="match status" value="1"/>
</dbReference>
<dbReference type="InterPro" id="IPR002155">
    <property type="entry name" value="Thiolase"/>
</dbReference>
<dbReference type="InterPro" id="IPR050215">
    <property type="entry name" value="Thiolase-like_sf_Thiolase"/>
</dbReference>
<dbReference type="GO" id="GO:0010124">
    <property type="term" value="P:phenylacetate catabolic process"/>
    <property type="evidence" value="ECO:0007669"/>
    <property type="project" value="TreeGrafter"/>
</dbReference>
<evidence type="ECO:0000256" key="6">
    <source>
        <dbReference type="ARBA" id="ARBA00022946"/>
    </source>
</evidence>
<reference evidence="14 15" key="1">
    <citation type="submission" date="2015-11" db="EMBL/GenBank/DDBJ databases">
        <title>Expanding the genomic diversity of Burkholderia species for the development of highly accurate diagnostics.</title>
        <authorList>
            <person name="Sahl J."/>
            <person name="Keim P."/>
            <person name="Wagner D."/>
        </authorList>
    </citation>
    <scope>NUCLEOTIDE SEQUENCE [LARGE SCALE GENOMIC DNA]</scope>
    <source>
        <strain evidence="14 15">MSMB1302</strain>
    </source>
</reference>
<keyword evidence="9 11" id="KW-0012">Acyltransferase</keyword>
<name>A0A103ZNB4_BURCE</name>
<dbReference type="NCBIfam" id="TIGR01930">
    <property type="entry name" value="AcCoA-C-Actrans"/>
    <property type="match status" value="1"/>
</dbReference>
<feature type="active site" description="Proton acceptor" evidence="10">
    <location>
        <position position="348"/>
    </location>
</feature>
<evidence type="ECO:0000256" key="2">
    <source>
        <dbReference type="ARBA" id="ARBA00005189"/>
    </source>
</evidence>
<comment type="subcellular location">
    <subcellularLocation>
        <location evidence="1">Peroxisome</location>
    </subcellularLocation>
</comment>
<evidence type="ECO:0000259" key="12">
    <source>
        <dbReference type="Pfam" id="PF00108"/>
    </source>
</evidence>